<keyword evidence="2" id="KW-1185">Reference proteome</keyword>
<evidence type="ECO:0000313" key="1">
    <source>
        <dbReference type="EMBL" id="GAA5164101.1"/>
    </source>
</evidence>
<sequence>MSRGSGYGESRIQARSLYPTDSYQRGAGGSGGDQLGEVVRDARVVRERPQRWSPLAALRAHFLAGLDRRDPVTGLCDDRRVLGLYRLINDNPVLVNGLLALRGRDTALLADALRNTTDAGALHSRLAAAQLAATQHLLADDNANHLGQGRSADQHHPNAVADAEAAFTLLRNGLRKL</sequence>
<comment type="caution">
    <text evidence="1">The sequence shown here is derived from an EMBL/GenBank/DDBJ whole genome shotgun (WGS) entry which is preliminary data.</text>
</comment>
<dbReference type="EMBL" id="BAABJP010000030">
    <property type="protein sequence ID" value="GAA5164101.1"/>
    <property type="molecule type" value="Genomic_DNA"/>
</dbReference>
<gene>
    <name evidence="1" type="ORF">GCM10023321_52050</name>
</gene>
<name>A0ABP9QLR4_9PSEU</name>
<evidence type="ECO:0000313" key="2">
    <source>
        <dbReference type="Proteomes" id="UP001428817"/>
    </source>
</evidence>
<dbReference type="Proteomes" id="UP001428817">
    <property type="component" value="Unassembled WGS sequence"/>
</dbReference>
<accession>A0ABP9QLR4</accession>
<organism evidence="1 2">
    <name type="scientific">Pseudonocardia eucalypti</name>
    <dbReference type="NCBI Taxonomy" id="648755"/>
    <lineage>
        <taxon>Bacteria</taxon>
        <taxon>Bacillati</taxon>
        <taxon>Actinomycetota</taxon>
        <taxon>Actinomycetes</taxon>
        <taxon>Pseudonocardiales</taxon>
        <taxon>Pseudonocardiaceae</taxon>
        <taxon>Pseudonocardia</taxon>
    </lineage>
</organism>
<dbReference type="Gene3D" id="1.10.357.10">
    <property type="entry name" value="Tetracycline Repressor, domain 2"/>
    <property type="match status" value="1"/>
</dbReference>
<proteinExistence type="predicted"/>
<reference evidence="2" key="1">
    <citation type="journal article" date="2019" name="Int. J. Syst. Evol. Microbiol.">
        <title>The Global Catalogue of Microorganisms (GCM) 10K type strain sequencing project: providing services to taxonomists for standard genome sequencing and annotation.</title>
        <authorList>
            <consortium name="The Broad Institute Genomics Platform"/>
            <consortium name="The Broad Institute Genome Sequencing Center for Infectious Disease"/>
            <person name="Wu L."/>
            <person name="Ma J."/>
        </authorList>
    </citation>
    <scope>NUCLEOTIDE SEQUENCE [LARGE SCALE GENOMIC DNA]</scope>
    <source>
        <strain evidence="2">JCM 18303</strain>
    </source>
</reference>
<protein>
    <submittedName>
        <fullName evidence="1">Uncharacterized protein</fullName>
    </submittedName>
</protein>